<accession>A0A0M2HTZ7</accession>
<dbReference type="EMBL" id="JYJB01000008">
    <property type="protein sequence ID" value="KJL47969.1"/>
    <property type="molecule type" value="Genomic_DNA"/>
</dbReference>
<name>A0A0M2HTZ7_9MICO</name>
<dbReference type="Proteomes" id="UP000033900">
    <property type="component" value="Unassembled WGS sequence"/>
</dbReference>
<reference evidence="2 3" key="1">
    <citation type="submission" date="2015-02" db="EMBL/GenBank/DDBJ databases">
        <title>Draft genome sequences of ten Microbacterium spp. with emphasis on heavy metal contaminated environments.</title>
        <authorList>
            <person name="Corretto E."/>
        </authorList>
    </citation>
    <scope>NUCLEOTIDE SEQUENCE [LARGE SCALE GENOMIC DNA]</scope>
    <source>
        <strain evidence="2 3">SA35</strain>
    </source>
</reference>
<dbReference type="Pfam" id="PF02720">
    <property type="entry name" value="DUF222"/>
    <property type="match status" value="1"/>
</dbReference>
<protein>
    <recommendedName>
        <fullName evidence="1">DUF222 domain-containing protein</fullName>
    </recommendedName>
</protein>
<comment type="caution">
    <text evidence="2">The sequence shown here is derived from an EMBL/GenBank/DDBJ whole genome shotgun (WGS) entry which is preliminary data.</text>
</comment>
<dbReference type="CDD" id="cd00085">
    <property type="entry name" value="HNHc"/>
    <property type="match status" value="1"/>
</dbReference>
<dbReference type="RefSeq" id="WP_045257232.1">
    <property type="nucleotide sequence ID" value="NZ_JYJB01000008.1"/>
</dbReference>
<sequence>MATIDDEYRQRADLLDEWVENQRQIAVLQARSASLLSRRIELHDEDVKFDGFHRDIYYRSMVAEYSAAGRIANGTMDKAFSDAHFLSEYPRLWDAFRRGSVTAAHVHEIIGAGFVVSDAVTAGTADAEVQTLFEVSALVIAERCTPAATRVELRSLAAALTGSTVAEQQKRARSERAVTIRSVGDGLALLQIVLPEHLAVAILDRLTRIAQQVIKTRADLDPVLDLDVLDSGENPLRPEDIDPRYDDGTAAYADGVIFGESGTFTTDPLIDPLVDDSSPDLEHPPVDERGIDELRADIVTDLLLGSDPTATRGTALDGIAARVQVTIAATTLAGEDDRLAELDGHGPLLPDDVRALAGRASLWSRLFVDSTGMLVETDSYTPTEAMKRFLHARDQHCRFPGCRMPVHRCQIDHNHDHAKGGRTHLDNLSVFCTNHHALKHPDIDERHRWTARQLPGGDVQWTSPLGRAYADPPPRRVMFV</sequence>
<keyword evidence="3" id="KW-1185">Reference proteome</keyword>
<dbReference type="OrthoDB" id="3261064at2"/>
<evidence type="ECO:0000313" key="3">
    <source>
        <dbReference type="Proteomes" id="UP000033900"/>
    </source>
</evidence>
<dbReference type="AlphaFoldDB" id="A0A0M2HTZ7"/>
<dbReference type="STRING" id="273678.RS84_01598"/>
<evidence type="ECO:0000313" key="2">
    <source>
        <dbReference type="EMBL" id="KJL47969.1"/>
    </source>
</evidence>
<gene>
    <name evidence="2" type="ORF">RS84_01598</name>
</gene>
<feature type="domain" description="DUF222" evidence="1">
    <location>
        <begin position="59"/>
        <end position="394"/>
    </location>
</feature>
<dbReference type="PATRIC" id="fig|273678.4.peg.1597"/>
<proteinExistence type="predicted"/>
<dbReference type="Gene3D" id="1.10.30.50">
    <property type="match status" value="1"/>
</dbReference>
<dbReference type="InterPro" id="IPR003615">
    <property type="entry name" value="HNH_nuc"/>
</dbReference>
<organism evidence="2 3">
    <name type="scientific">Microbacterium hydrocarbonoxydans</name>
    <dbReference type="NCBI Taxonomy" id="273678"/>
    <lineage>
        <taxon>Bacteria</taxon>
        <taxon>Bacillati</taxon>
        <taxon>Actinomycetota</taxon>
        <taxon>Actinomycetes</taxon>
        <taxon>Micrococcales</taxon>
        <taxon>Microbacteriaceae</taxon>
        <taxon>Microbacterium</taxon>
    </lineage>
</organism>
<evidence type="ECO:0000259" key="1">
    <source>
        <dbReference type="Pfam" id="PF02720"/>
    </source>
</evidence>
<dbReference type="InterPro" id="IPR003870">
    <property type="entry name" value="DUF222"/>
</dbReference>